<dbReference type="HOGENOM" id="CLU_1227076_0_0_4"/>
<evidence type="ECO:0000313" key="2">
    <source>
        <dbReference type="Proteomes" id="UP000003019"/>
    </source>
</evidence>
<comment type="caution">
    <text evidence="1">The sequence shown here is derived from an EMBL/GenBank/DDBJ whole genome shotgun (WGS) entry which is preliminary data.</text>
</comment>
<dbReference type="AlphaFoldDB" id="G4CH02"/>
<evidence type="ECO:0000313" key="1">
    <source>
        <dbReference type="EMBL" id="EGY52894.1"/>
    </source>
</evidence>
<sequence length="192" mass="22738">MDIACLYAQSYFELPHMREFFQKAPGQFDEIIKHGYRGQSIESAEWVIDECTAPKSEYGVSLSDKLDYGDMFFIDLSQSDEVLKMAFEQKLKEIREKKREQKQHSLWYGHRTKRFSDAEIRRIVEYRVFAYIDLYIYGQIIGRKFTDIEMAAMIYPPRENTPLDFDAVDRISRTVKPKAIELLEKTNPRLLL</sequence>
<name>G4CH02_9NEIS</name>
<dbReference type="InterPro" id="IPR045664">
    <property type="entry name" value="DUF6387"/>
</dbReference>
<dbReference type="Proteomes" id="UP000003019">
    <property type="component" value="Unassembled WGS sequence"/>
</dbReference>
<keyword evidence="2" id="KW-1185">Reference proteome</keyword>
<protein>
    <submittedName>
        <fullName evidence="1">Uncharacterized protein</fullName>
    </submittedName>
</protein>
<proteinExistence type="predicted"/>
<dbReference type="Pfam" id="PF19924">
    <property type="entry name" value="DUF6387"/>
    <property type="match status" value="1"/>
</dbReference>
<dbReference type="RefSeq" id="WP_009118585.1">
    <property type="nucleotide sequence ID" value="NZ_JH164926.1"/>
</dbReference>
<reference evidence="1 2" key="1">
    <citation type="submission" date="2011-05" db="EMBL/GenBank/DDBJ databases">
        <authorList>
            <person name="Muzny D."/>
            <person name="Qin X."/>
            <person name="Deng J."/>
            <person name="Jiang H."/>
            <person name="Liu Y."/>
            <person name="Qu J."/>
            <person name="Song X.-Z."/>
            <person name="Zhang L."/>
            <person name="Thornton R."/>
            <person name="Coyle M."/>
            <person name="Francisco L."/>
            <person name="Jackson L."/>
            <person name="Javaid M."/>
            <person name="Korchina V."/>
            <person name="Kovar C."/>
            <person name="Mata R."/>
            <person name="Mathew T."/>
            <person name="Ngo R."/>
            <person name="Nguyen L."/>
            <person name="Nguyen N."/>
            <person name="Okwuonu G."/>
            <person name="Ongeri F."/>
            <person name="Pham C."/>
            <person name="Simmons D."/>
            <person name="Wilczek-Boney K."/>
            <person name="Hale W."/>
            <person name="Jakkamsetti A."/>
            <person name="Pham P."/>
            <person name="Ruth R."/>
            <person name="San Lucas F."/>
            <person name="Warren J."/>
            <person name="Zhang J."/>
            <person name="Zhao Z."/>
            <person name="Zhou C."/>
            <person name="Zhu D."/>
            <person name="Lee S."/>
            <person name="Bess C."/>
            <person name="Blankenburg K."/>
            <person name="Forbes L."/>
            <person name="Fu Q."/>
            <person name="Gubbala S."/>
            <person name="Hirani K."/>
            <person name="Jayaseelan J.C."/>
            <person name="Lara F."/>
            <person name="Munidasa M."/>
            <person name="Palculict T."/>
            <person name="Patil S."/>
            <person name="Pu L.-L."/>
            <person name="Saada N."/>
            <person name="Tang L."/>
            <person name="Weissenberger G."/>
            <person name="Zhu Y."/>
            <person name="Hemphill L."/>
            <person name="Shang Y."/>
            <person name="Youmans B."/>
            <person name="Ayvaz T."/>
            <person name="Ross M."/>
            <person name="Santibanez J."/>
            <person name="Aqrawi P."/>
            <person name="Gross S."/>
            <person name="Joshi V."/>
            <person name="Fowler G."/>
            <person name="Nazareth L."/>
            <person name="Reid J."/>
            <person name="Worley K."/>
            <person name="Petrosino J."/>
            <person name="Highlander S."/>
            <person name="Gibbs R."/>
        </authorList>
    </citation>
    <scope>NUCLEOTIDE SEQUENCE [LARGE SCALE GENOMIC DNA]</scope>
    <source>
        <strain evidence="1 2">871</strain>
    </source>
</reference>
<dbReference type="STRING" id="1032488.HMPREF9371_0891"/>
<gene>
    <name evidence="1" type="ORF">HMPREF9371_0891</name>
</gene>
<organism evidence="1 2">
    <name type="scientific">Neisseria shayeganii 871</name>
    <dbReference type="NCBI Taxonomy" id="1032488"/>
    <lineage>
        <taxon>Bacteria</taxon>
        <taxon>Pseudomonadati</taxon>
        <taxon>Pseudomonadota</taxon>
        <taxon>Betaproteobacteria</taxon>
        <taxon>Neisseriales</taxon>
        <taxon>Neisseriaceae</taxon>
        <taxon>Neisseria</taxon>
    </lineage>
</organism>
<accession>G4CH02</accession>
<dbReference type="EMBL" id="AGAY01000029">
    <property type="protein sequence ID" value="EGY52894.1"/>
    <property type="molecule type" value="Genomic_DNA"/>
</dbReference>